<reference evidence="1 3" key="2">
    <citation type="journal article" date="2018" name="Plant J.">
        <title>The Physcomitrella patens chromosome-scale assembly reveals moss genome structure and evolution.</title>
        <authorList>
            <person name="Lang D."/>
            <person name="Ullrich K.K."/>
            <person name="Murat F."/>
            <person name="Fuchs J."/>
            <person name="Jenkins J."/>
            <person name="Haas F.B."/>
            <person name="Piednoel M."/>
            <person name="Gundlach H."/>
            <person name="Van Bel M."/>
            <person name="Meyberg R."/>
            <person name="Vives C."/>
            <person name="Morata J."/>
            <person name="Symeonidi A."/>
            <person name="Hiss M."/>
            <person name="Muchero W."/>
            <person name="Kamisugi Y."/>
            <person name="Saleh O."/>
            <person name="Blanc G."/>
            <person name="Decker E.L."/>
            <person name="van Gessel N."/>
            <person name="Grimwood J."/>
            <person name="Hayes R.D."/>
            <person name="Graham S.W."/>
            <person name="Gunter L.E."/>
            <person name="McDaniel S.F."/>
            <person name="Hoernstein S.N.W."/>
            <person name="Larsson A."/>
            <person name="Li F.W."/>
            <person name="Perroud P.F."/>
            <person name="Phillips J."/>
            <person name="Ranjan P."/>
            <person name="Rokshar D.S."/>
            <person name="Rothfels C.J."/>
            <person name="Schneider L."/>
            <person name="Shu S."/>
            <person name="Stevenson D.W."/>
            <person name="Thummler F."/>
            <person name="Tillich M."/>
            <person name="Villarreal Aguilar J.C."/>
            <person name="Widiez T."/>
            <person name="Wong G.K."/>
            <person name="Wymore A."/>
            <person name="Zhang Y."/>
            <person name="Zimmer A.D."/>
            <person name="Quatrano R.S."/>
            <person name="Mayer K.F.X."/>
            <person name="Goodstein D."/>
            <person name="Casacuberta J.M."/>
            <person name="Vandepoele K."/>
            <person name="Reski R."/>
            <person name="Cuming A.C."/>
            <person name="Tuskan G.A."/>
            <person name="Maumus F."/>
            <person name="Salse J."/>
            <person name="Schmutz J."/>
            <person name="Rensing S.A."/>
        </authorList>
    </citation>
    <scope>NUCLEOTIDE SEQUENCE [LARGE SCALE GENOMIC DNA]</scope>
    <source>
        <strain evidence="2 3">cv. Gransden 2004</strain>
    </source>
</reference>
<reference evidence="1 3" key="1">
    <citation type="journal article" date="2008" name="Science">
        <title>The Physcomitrella genome reveals evolutionary insights into the conquest of land by plants.</title>
        <authorList>
            <person name="Rensing S."/>
            <person name="Lang D."/>
            <person name="Zimmer A."/>
            <person name="Terry A."/>
            <person name="Salamov A."/>
            <person name="Shapiro H."/>
            <person name="Nishiyama T."/>
            <person name="Perroud P.-F."/>
            <person name="Lindquist E."/>
            <person name="Kamisugi Y."/>
            <person name="Tanahashi T."/>
            <person name="Sakakibara K."/>
            <person name="Fujita T."/>
            <person name="Oishi K."/>
            <person name="Shin-I T."/>
            <person name="Kuroki Y."/>
            <person name="Toyoda A."/>
            <person name="Suzuki Y."/>
            <person name="Hashimoto A."/>
            <person name="Yamaguchi K."/>
            <person name="Sugano A."/>
            <person name="Kohara Y."/>
            <person name="Fujiyama A."/>
            <person name="Anterola A."/>
            <person name="Aoki S."/>
            <person name="Ashton N."/>
            <person name="Barbazuk W.B."/>
            <person name="Barker E."/>
            <person name="Bennetzen J."/>
            <person name="Bezanilla M."/>
            <person name="Blankenship R."/>
            <person name="Cho S.H."/>
            <person name="Dutcher S."/>
            <person name="Estelle M."/>
            <person name="Fawcett J.A."/>
            <person name="Gundlach H."/>
            <person name="Hanada K."/>
            <person name="Heyl A."/>
            <person name="Hicks K.A."/>
            <person name="Hugh J."/>
            <person name="Lohr M."/>
            <person name="Mayer K."/>
            <person name="Melkozernov A."/>
            <person name="Murata T."/>
            <person name="Nelson D."/>
            <person name="Pils B."/>
            <person name="Prigge M."/>
            <person name="Reiss B."/>
            <person name="Renner T."/>
            <person name="Rombauts S."/>
            <person name="Rushton P."/>
            <person name="Sanderfoot A."/>
            <person name="Schween G."/>
            <person name="Shiu S.-H."/>
            <person name="Stueber K."/>
            <person name="Theodoulou F.L."/>
            <person name="Tu H."/>
            <person name="Van de Peer Y."/>
            <person name="Verrier P.J."/>
            <person name="Waters E."/>
            <person name="Wood A."/>
            <person name="Yang L."/>
            <person name="Cove D."/>
            <person name="Cuming A."/>
            <person name="Hasebe M."/>
            <person name="Lucas S."/>
            <person name="Mishler D.B."/>
            <person name="Reski R."/>
            <person name="Grigoriev I."/>
            <person name="Quatrano R.S."/>
            <person name="Boore J.L."/>
        </authorList>
    </citation>
    <scope>NUCLEOTIDE SEQUENCE [LARGE SCALE GENOMIC DNA]</scope>
    <source>
        <strain evidence="2 3">cv. Gransden 2004</strain>
    </source>
</reference>
<dbReference type="EnsemblPlants" id="Pp3c11_5910V3.2">
    <property type="protein sequence ID" value="PAC:32956173.CDS.1"/>
    <property type="gene ID" value="Pp3c11_5910"/>
</dbReference>
<accession>A0A2K1JTM0</accession>
<name>A0A2K1JTM0_PHYPA</name>
<evidence type="ECO:0000313" key="3">
    <source>
        <dbReference type="Proteomes" id="UP000006727"/>
    </source>
</evidence>
<dbReference type="InParanoid" id="A0A2K1JTM0"/>
<sequence>MATKVHDQDDQDFAEIDIILAQAKLELRKDRCRDRKLRHKLNLSDIPENFAHVPSFMCRDTSTCCNALSVSLEASPPNPEYRDARSRGRLHKPRHKFSILSLIVSMKWLRELMGCVTAGAQDANCNSRQTVKSGTIMTGPEGVLSPPQHSSRQRAFCGL</sequence>
<dbReference type="EMBL" id="ABEU02000011">
    <property type="protein sequence ID" value="PNR44881.1"/>
    <property type="molecule type" value="Genomic_DNA"/>
</dbReference>
<organism evidence="1">
    <name type="scientific">Physcomitrium patens</name>
    <name type="common">Spreading-leaved earth moss</name>
    <name type="synonym">Physcomitrella patens</name>
    <dbReference type="NCBI Taxonomy" id="3218"/>
    <lineage>
        <taxon>Eukaryota</taxon>
        <taxon>Viridiplantae</taxon>
        <taxon>Streptophyta</taxon>
        <taxon>Embryophyta</taxon>
        <taxon>Bryophyta</taxon>
        <taxon>Bryophytina</taxon>
        <taxon>Bryopsida</taxon>
        <taxon>Funariidae</taxon>
        <taxon>Funariales</taxon>
        <taxon>Funariaceae</taxon>
        <taxon>Physcomitrium</taxon>
    </lineage>
</organism>
<proteinExistence type="predicted"/>
<dbReference type="PaxDb" id="3218-PP1S364_47V6.1"/>
<dbReference type="Proteomes" id="UP000006727">
    <property type="component" value="Chromosome 11"/>
</dbReference>
<protein>
    <submittedName>
        <fullName evidence="1 2">Uncharacterized protein</fullName>
    </submittedName>
</protein>
<keyword evidence="3" id="KW-1185">Reference proteome</keyword>
<dbReference type="EnsemblPlants" id="Pp3c11_5910V3.1">
    <property type="protein sequence ID" value="PAC:32956172.CDS.1"/>
    <property type="gene ID" value="Pp3c11_5910"/>
</dbReference>
<gene>
    <name evidence="1" type="ORF">PHYPA_014651</name>
</gene>
<evidence type="ECO:0000313" key="2">
    <source>
        <dbReference type="EnsemblPlants" id="PAC:32956172.CDS.1"/>
    </source>
</evidence>
<dbReference type="Gramene" id="Pp3c11_5910V3.1">
    <property type="protein sequence ID" value="PAC:32956172.CDS.1"/>
    <property type="gene ID" value="Pp3c11_5910"/>
</dbReference>
<reference evidence="2" key="3">
    <citation type="submission" date="2020-12" db="UniProtKB">
        <authorList>
            <consortium name="EnsemblPlants"/>
        </authorList>
    </citation>
    <scope>IDENTIFICATION</scope>
</reference>
<evidence type="ECO:0000313" key="1">
    <source>
        <dbReference type="EMBL" id="PNR44881.1"/>
    </source>
</evidence>
<dbReference type="AlphaFoldDB" id="A0A2K1JTM0"/>
<dbReference type="Gramene" id="Pp3c11_5910V3.2">
    <property type="protein sequence ID" value="PAC:32956173.CDS.1"/>
    <property type="gene ID" value="Pp3c11_5910"/>
</dbReference>